<name>A0ABC8URJ7_9AQUA</name>
<reference evidence="1 2" key="1">
    <citation type="submission" date="2024-02" db="EMBL/GenBank/DDBJ databases">
        <authorList>
            <person name="Vignale AGUSTIN F."/>
            <person name="Sosa J E."/>
            <person name="Modenutti C."/>
        </authorList>
    </citation>
    <scope>NUCLEOTIDE SEQUENCE [LARGE SCALE GENOMIC DNA]</scope>
</reference>
<dbReference type="AlphaFoldDB" id="A0ABC8URJ7"/>
<protein>
    <submittedName>
        <fullName evidence="1">Uncharacterized protein</fullName>
    </submittedName>
</protein>
<sequence>MEVGSETGTRGLRSEIKDGKTTESILEEDVAPYEKRHLKKNWLLNQEKNVKHLVVAKSASLSFLYPSQSLSMLR</sequence>
<keyword evidence="2" id="KW-1185">Reference proteome</keyword>
<dbReference type="EMBL" id="CAUOFW020008724">
    <property type="protein sequence ID" value="CAK9183663.1"/>
    <property type="molecule type" value="Genomic_DNA"/>
</dbReference>
<proteinExistence type="predicted"/>
<comment type="caution">
    <text evidence="1">The sequence shown here is derived from an EMBL/GenBank/DDBJ whole genome shotgun (WGS) entry which is preliminary data.</text>
</comment>
<gene>
    <name evidence="1" type="ORF">ILEXP_LOCUS53951</name>
</gene>
<evidence type="ECO:0000313" key="2">
    <source>
        <dbReference type="Proteomes" id="UP001642360"/>
    </source>
</evidence>
<feature type="non-terminal residue" evidence="1">
    <location>
        <position position="74"/>
    </location>
</feature>
<dbReference type="Proteomes" id="UP001642360">
    <property type="component" value="Unassembled WGS sequence"/>
</dbReference>
<organism evidence="1 2">
    <name type="scientific">Ilex paraguariensis</name>
    <name type="common">yerba mate</name>
    <dbReference type="NCBI Taxonomy" id="185542"/>
    <lineage>
        <taxon>Eukaryota</taxon>
        <taxon>Viridiplantae</taxon>
        <taxon>Streptophyta</taxon>
        <taxon>Embryophyta</taxon>
        <taxon>Tracheophyta</taxon>
        <taxon>Spermatophyta</taxon>
        <taxon>Magnoliopsida</taxon>
        <taxon>eudicotyledons</taxon>
        <taxon>Gunneridae</taxon>
        <taxon>Pentapetalae</taxon>
        <taxon>asterids</taxon>
        <taxon>campanulids</taxon>
        <taxon>Aquifoliales</taxon>
        <taxon>Aquifoliaceae</taxon>
        <taxon>Ilex</taxon>
    </lineage>
</organism>
<evidence type="ECO:0000313" key="1">
    <source>
        <dbReference type="EMBL" id="CAK9183663.1"/>
    </source>
</evidence>
<accession>A0ABC8URJ7</accession>